<dbReference type="Pfam" id="PF06445">
    <property type="entry name" value="GyrI-like"/>
    <property type="match status" value="1"/>
</dbReference>
<dbReference type="SUPFAM" id="SSF55136">
    <property type="entry name" value="Probable bacterial effector-binding domain"/>
    <property type="match status" value="1"/>
</dbReference>
<evidence type="ECO:0000313" key="3">
    <source>
        <dbReference type="Proteomes" id="UP001595859"/>
    </source>
</evidence>
<dbReference type="PIRSF" id="PIRSF031644">
    <property type="entry name" value="UCP031644"/>
    <property type="match status" value="1"/>
</dbReference>
<accession>A0ABV9RRN4</accession>
<dbReference type="RefSeq" id="WP_378053236.1">
    <property type="nucleotide sequence ID" value="NZ_JBHSIS010000002.1"/>
</dbReference>
<feature type="domain" description="GyrI-like small molecule binding" evidence="1">
    <location>
        <begin position="24"/>
        <end position="201"/>
    </location>
</feature>
<proteinExistence type="predicted"/>
<sequence>MSPYDVKREHKDLYAPKNREWALLEVPPQQFIAVSGKGNPNTVPAYPQAVAALYAVAYTLKFASKRAGRDFVVGPLEGLWWAPDPEVFTARAKDEWQWRMLISQPDWLTAADIKDATETALASKKLPAIEQVEHETLHEGRCAQVLHVGSYDDETPIMTALHTEYLPANGLTERDRHHEVYLGDPRRTAPEKLRTVLRQPVRPRQI</sequence>
<organism evidence="2 3">
    <name type="scientific">Actinophytocola glycyrrhizae</name>
    <dbReference type="NCBI Taxonomy" id="2044873"/>
    <lineage>
        <taxon>Bacteria</taxon>
        <taxon>Bacillati</taxon>
        <taxon>Actinomycetota</taxon>
        <taxon>Actinomycetes</taxon>
        <taxon>Pseudonocardiales</taxon>
        <taxon>Pseudonocardiaceae</taxon>
    </lineage>
</organism>
<protein>
    <submittedName>
        <fullName evidence="2">GyrI-like domain-containing protein</fullName>
    </submittedName>
</protein>
<dbReference type="InterPro" id="IPR011256">
    <property type="entry name" value="Reg_factor_effector_dom_sf"/>
</dbReference>
<dbReference type="Proteomes" id="UP001595859">
    <property type="component" value="Unassembled WGS sequence"/>
</dbReference>
<reference evidence="3" key="1">
    <citation type="journal article" date="2019" name="Int. J. Syst. Evol. Microbiol.">
        <title>The Global Catalogue of Microorganisms (GCM) 10K type strain sequencing project: providing services to taxonomists for standard genome sequencing and annotation.</title>
        <authorList>
            <consortium name="The Broad Institute Genomics Platform"/>
            <consortium name="The Broad Institute Genome Sequencing Center for Infectious Disease"/>
            <person name="Wu L."/>
            <person name="Ma J."/>
        </authorList>
    </citation>
    <scope>NUCLEOTIDE SEQUENCE [LARGE SCALE GENOMIC DNA]</scope>
    <source>
        <strain evidence="3">ZS-22-S1</strain>
    </source>
</reference>
<keyword evidence="3" id="KW-1185">Reference proteome</keyword>
<evidence type="ECO:0000259" key="1">
    <source>
        <dbReference type="Pfam" id="PF06445"/>
    </source>
</evidence>
<name>A0ABV9RRN4_9PSEU</name>
<gene>
    <name evidence="2" type="ORF">ACFPCV_00505</name>
</gene>
<dbReference type="EMBL" id="JBHSIS010000002">
    <property type="protein sequence ID" value="MFC4851963.1"/>
    <property type="molecule type" value="Genomic_DNA"/>
</dbReference>
<dbReference type="Gene3D" id="3.20.80.10">
    <property type="entry name" value="Regulatory factor, effector binding domain"/>
    <property type="match status" value="1"/>
</dbReference>
<dbReference type="InterPro" id="IPR029442">
    <property type="entry name" value="GyrI-like"/>
</dbReference>
<comment type="caution">
    <text evidence="2">The sequence shown here is derived from an EMBL/GenBank/DDBJ whole genome shotgun (WGS) entry which is preliminary data.</text>
</comment>
<dbReference type="InterPro" id="IPR008319">
    <property type="entry name" value="GyrI-like_CCH_Lin2189-like"/>
</dbReference>
<evidence type="ECO:0000313" key="2">
    <source>
        <dbReference type="EMBL" id="MFC4851963.1"/>
    </source>
</evidence>